<evidence type="ECO:0000259" key="2">
    <source>
        <dbReference type="Pfam" id="PF16036"/>
    </source>
</evidence>
<gene>
    <name evidence="3" type="ORF">Q4535_08835</name>
</gene>
<feature type="signal peptide" evidence="1">
    <location>
        <begin position="1"/>
        <end position="23"/>
    </location>
</feature>
<evidence type="ECO:0000313" key="3">
    <source>
        <dbReference type="EMBL" id="MDO6672226.1"/>
    </source>
</evidence>
<evidence type="ECO:0000256" key="1">
    <source>
        <dbReference type="SAM" id="SignalP"/>
    </source>
</evidence>
<dbReference type="GO" id="GO:0016872">
    <property type="term" value="F:intramolecular lyase activity"/>
    <property type="evidence" value="ECO:0007669"/>
    <property type="project" value="InterPro"/>
</dbReference>
<dbReference type="RefSeq" id="WP_054556425.1">
    <property type="nucleotide sequence ID" value="NZ_JAUORK010000009.1"/>
</dbReference>
<dbReference type="InterPro" id="IPR036298">
    <property type="entry name" value="Chalcone_isomerase_sf"/>
</dbReference>
<organism evidence="3 4">
    <name type="scientific">Cobetia amphilecti</name>
    <dbReference type="NCBI Taxonomy" id="1055104"/>
    <lineage>
        <taxon>Bacteria</taxon>
        <taxon>Pseudomonadati</taxon>
        <taxon>Pseudomonadota</taxon>
        <taxon>Gammaproteobacteria</taxon>
        <taxon>Oceanospirillales</taxon>
        <taxon>Halomonadaceae</taxon>
        <taxon>Cobetia</taxon>
    </lineage>
</organism>
<feature type="domain" description="Chalcone isomerase" evidence="2">
    <location>
        <begin position="57"/>
        <end position="224"/>
    </location>
</feature>
<name>A0AAP4TZX2_9GAMM</name>
<comment type="caution">
    <text evidence="3">The sequence shown here is derived from an EMBL/GenBank/DDBJ whole genome shotgun (WGS) entry which is preliminary data.</text>
</comment>
<dbReference type="SUPFAM" id="SSF54626">
    <property type="entry name" value="Chalcone isomerase"/>
    <property type="match status" value="1"/>
</dbReference>
<dbReference type="Proteomes" id="UP001170481">
    <property type="component" value="Unassembled WGS sequence"/>
</dbReference>
<sequence>MPISPLYRLSVSAVRGAACSLNAACHAVSLPVASAPRWLAAGVMGALLATTSPAALAVEIKGVTFADQVTTQSGQPLMLIGSGLFTYLLWDAYVGAYYQDARRPRPAPLKDVSRRLVLEYFHAIDAEDFAKATTKGVRKNLSAADFAAIEPELARFNRAYQDVVPGDRYALQWLSAGGGSGTLSLVLNGQVNFESDSLALANGLFAIWLGDEPAQQDFRTQLLGQ</sequence>
<evidence type="ECO:0000313" key="4">
    <source>
        <dbReference type="Proteomes" id="UP001170481"/>
    </source>
</evidence>
<dbReference type="Pfam" id="PF16036">
    <property type="entry name" value="Chalcone_3"/>
    <property type="match status" value="1"/>
</dbReference>
<dbReference type="InterPro" id="IPR016088">
    <property type="entry name" value="Chalcone_isomerase_3-sand"/>
</dbReference>
<dbReference type="EMBL" id="JAUORK010000009">
    <property type="protein sequence ID" value="MDO6672226.1"/>
    <property type="molecule type" value="Genomic_DNA"/>
</dbReference>
<dbReference type="Gene3D" id="3.50.70.10">
    <property type="match status" value="1"/>
</dbReference>
<protein>
    <submittedName>
        <fullName evidence="3">Chalcone isomerase family protein</fullName>
    </submittedName>
</protein>
<reference evidence="3" key="1">
    <citation type="submission" date="2023-07" db="EMBL/GenBank/DDBJ databases">
        <title>Genome content predicts the carbon catabolic preferences of heterotrophic bacteria.</title>
        <authorList>
            <person name="Gralka M."/>
        </authorList>
    </citation>
    <scope>NUCLEOTIDE SEQUENCE</scope>
    <source>
        <strain evidence="3">C2R13</strain>
    </source>
</reference>
<dbReference type="AlphaFoldDB" id="A0AAP4TZX2"/>
<keyword evidence="1" id="KW-0732">Signal</keyword>
<proteinExistence type="predicted"/>
<dbReference type="InterPro" id="IPR016087">
    <property type="entry name" value="Chalcone_isomerase"/>
</dbReference>
<feature type="chain" id="PRO_5042940181" evidence="1">
    <location>
        <begin position="24"/>
        <end position="225"/>
    </location>
</feature>
<accession>A0AAP4TZX2</accession>
<keyword evidence="3" id="KW-0413">Isomerase</keyword>